<name>A0A429ZQ59_9ENTE</name>
<feature type="domain" description="Beta-lactamase class A catalytic" evidence="1">
    <location>
        <begin position="80"/>
        <end position="279"/>
    </location>
</feature>
<dbReference type="SUPFAM" id="SSF56601">
    <property type="entry name" value="beta-lactamase/transpeptidase-like"/>
    <property type="match status" value="1"/>
</dbReference>
<proteinExistence type="predicted"/>
<organism evidence="2 3">
    <name type="scientific">Vagococcus bubulae</name>
    <dbReference type="NCBI Taxonomy" id="1977868"/>
    <lineage>
        <taxon>Bacteria</taxon>
        <taxon>Bacillati</taxon>
        <taxon>Bacillota</taxon>
        <taxon>Bacilli</taxon>
        <taxon>Lactobacillales</taxon>
        <taxon>Enterococcaceae</taxon>
        <taxon>Vagococcus</taxon>
    </lineage>
</organism>
<evidence type="ECO:0000259" key="1">
    <source>
        <dbReference type="Pfam" id="PF13354"/>
    </source>
</evidence>
<gene>
    <name evidence="2" type="ORF">CBF36_01365</name>
</gene>
<accession>A0A429ZQ59</accession>
<dbReference type="AlphaFoldDB" id="A0A429ZQ59"/>
<keyword evidence="3" id="KW-1185">Reference proteome</keyword>
<comment type="caution">
    <text evidence="2">The sequence shown here is derived from an EMBL/GenBank/DDBJ whole genome shotgun (WGS) entry which is preliminary data.</text>
</comment>
<dbReference type="EMBL" id="NGJT01000002">
    <property type="protein sequence ID" value="RST95844.1"/>
    <property type="molecule type" value="Genomic_DNA"/>
</dbReference>
<protein>
    <recommendedName>
        <fullName evidence="1">Beta-lactamase class A catalytic domain-containing protein</fullName>
    </recommendedName>
</protein>
<dbReference type="GO" id="GO:0008800">
    <property type="term" value="F:beta-lactamase activity"/>
    <property type="evidence" value="ECO:0007669"/>
    <property type="project" value="InterPro"/>
</dbReference>
<reference evidence="2 3" key="1">
    <citation type="submission" date="2017-05" db="EMBL/GenBank/DDBJ databases">
        <title>Vagococcus spp. assemblies.</title>
        <authorList>
            <person name="Gulvik C.A."/>
        </authorList>
    </citation>
    <scope>NUCLEOTIDE SEQUENCE [LARGE SCALE GENOMIC DNA]</scope>
    <source>
        <strain evidence="2 3">SS1994</strain>
    </source>
</reference>
<dbReference type="GO" id="GO:0046677">
    <property type="term" value="P:response to antibiotic"/>
    <property type="evidence" value="ECO:0007669"/>
    <property type="project" value="InterPro"/>
</dbReference>
<dbReference type="OrthoDB" id="2173042at2"/>
<dbReference type="PANTHER" id="PTHR35333:SF3">
    <property type="entry name" value="BETA-LACTAMASE-TYPE TRANSPEPTIDASE FOLD CONTAINING PROTEIN"/>
    <property type="match status" value="1"/>
</dbReference>
<dbReference type="InterPro" id="IPR000871">
    <property type="entry name" value="Beta-lactam_class-A"/>
</dbReference>
<dbReference type="RefSeq" id="WP_125955949.1">
    <property type="nucleotide sequence ID" value="NZ_JAQEJV010000002.1"/>
</dbReference>
<dbReference type="Gene3D" id="3.40.710.10">
    <property type="entry name" value="DD-peptidase/beta-lactamase superfamily"/>
    <property type="match status" value="1"/>
</dbReference>
<dbReference type="Proteomes" id="UP000288490">
    <property type="component" value="Unassembled WGS sequence"/>
</dbReference>
<dbReference type="Pfam" id="PF13354">
    <property type="entry name" value="Beta-lactamase2"/>
    <property type="match status" value="1"/>
</dbReference>
<dbReference type="InterPro" id="IPR045155">
    <property type="entry name" value="Beta-lactam_cat"/>
</dbReference>
<dbReference type="PANTHER" id="PTHR35333">
    <property type="entry name" value="BETA-LACTAMASE"/>
    <property type="match status" value="1"/>
</dbReference>
<dbReference type="InterPro" id="IPR012338">
    <property type="entry name" value="Beta-lactam/transpept-like"/>
</dbReference>
<evidence type="ECO:0000313" key="3">
    <source>
        <dbReference type="Proteomes" id="UP000288490"/>
    </source>
</evidence>
<dbReference type="GO" id="GO:0030655">
    <property type="term" value="P:beta-lactam antibiotic catabolic process"/>
    <property type="evidence" value="ECO:0007669"/>
    <property type="project" value="InterPro"/>
</dbReference>
<sequence>MKYWKSFVVVLVMCQLSACGKTNEYEEARPKLTSSYQSTSPITQTIRNSSKEDMQTTETIQKQEALEHYLQQFKNQQIAIYIEELTSGRTYGINENNLMYGASIAKLPIIYYTQLQLLKGALSMEATFPYIEAVNDIPGAMVRGGTGIMQQMIQENNDYSISQLLQWTIRYSDNLASNMLGYYVADKNSGKFLETISSFYPQPLPVYSKEISAKTAGLFMKEIYQNKIGLSDFLQTEWQKEKIGHLDVDVYHKIGTNGEFNHDVGIVMTDKPYVISIMTEGFSNSEIETIVTEIDVLMKKE</sequence>
<evidence type="ECO:0000313" key="2">
    <source>
        <dbReference type="EMBL" id="RST95844.1"/>
    </source>
</evidence>